<dbReference type="InterPro" id="IPR011042">
    <property type="entry name" value="6-blade_b-propeller_TolB-like"/>
</dbReference>
<dbReference type="InterPro" id="IPR051262">
    <property type="entry name" value="SMP-30/CGR1_Lactonase"/>
</dbReference>
<organism evidence="4 5">
    <name type="scientific">Spirosoma arboris</name>
    <dbReference type="NCBI Taxonomy" id="2682092"/>
    <lineage>
        <taxon>Bacteria</taxon>
        <taxon>Pseudomonadati</taxon>
        <taxon>Bacteroidota</taxon>
        <taxon>Cytophagia</taxon>
        <taxon>Cytophagales</taxon>
        <taxon>Cytophagaceae</taxon>
        <taxon>Spirosoma</taxon>
    </lineage>
</organism>
<protein>
    <submittedName>
        <fullName evidence="4">SMP-30/gluconolactonase/LRE family protein</fullName>
    </submittedName>
</protein>
<dbReference type="PANTHER" id="PTHR47572:SF4">
    <property type="entry name" value="LACTONASE DRP35"/>
    <property type="match status" value="1"/>
</dbReference>
<keyword evidence="1" id="KW-0378">Hydrolase</keyword>
<gene>
    <name evidence="4" type="ORF">GO755_13715</name>
</gene>
<evidence type="ECO:0000256" key="1">
    <source>
        <dbReference type="ARBA" id="ARBA00022801"/>
    </source>
</evidence>
<comment type="caution">
    <text evidence="4">The sequence shown here is derived from an EMBL/GenBank/DDBJ whole genome shotgun (WGS) entry which is preliminary data.</text>
</comment>
<keyword evidence="5" id="KW-1185">Reference proteome</keyword>
<keyword evidence="2" id="KW-0732">Signal</keyword>
<evidence type="ECO:0000256" key="2">
    <source>
        <dbReference type="SAM" id="SignalP"/>
    </source>
</evidence>
<dbReference type="Pfam" id="PF08450">
    <property type="entry name" value="SGL"/>
    <property type="match status" value="1"/>
</dbReference>
<dbReference type="GO" id="GO:0016787">
    <property type="term" value="F:hydrolase activity"/>
    <property type="evidence" value="ECO:0007669"/>
    <property type="project" value="UniProtKB-KW"/>
</dbReference>
<dbReference type="SUPFAM" id="SSF63829">
    <property type="entry name" value="Calcium-dependent phosphotriesterase"/>
    <property type="match status" value="1"/>
</dbReference>
<name>A0A7K1SB88_9BACT</name>
<feature type="signal peptide" evidence="2">
    <location>
        <begin position="1"/>
        <end position="23"/>
    </location>
</feature>
<dbReference type="PANTHER" id="PTHR47572">
    <property type="entry name" value="LIPOPROTEIN-RELATED"/>
    <property type="match status" value="1"/>
</dbReference>
<accession>A0A7K1SB88</accession>
<feature type="domain" description="SMP-30/Gluconolactonase/LRE-like region" evidence="3">
    <location>
        <begin position="52"/>
        <end position="293"/>
    </location>
</feature>
<proteinExistence type="predicted"/>
<dbReference type="Gene3D" id="2.120.10.30">
    <property type="entry name" value="TolB, C-terminal domain"/>
    <property type="match status" value="1"/>
</dbReference>
<dbReference type="InterPro" id="IPR013658">
    <property type="entry name" value="SGL"/>
</dbReference>
<evidence type="ECO:0000313" key="4">
    <source>
        <dbReference type="EMBL" id="MVM31093.1"/>
    </source>
</evidence>
<dbReference type="Proteomes" id="UP000436006">
    <property type="component" value="Unassembled WGS sequence"/>
</dbReference>
<sequence>MTTYCKAVLALTALLTISSNLLAQQNTGKGLDSIKVVAPGATLRQVSNQFTFTEGPAVNKKGDIYFTDQPNDKIWLYDTDGKLSLYMDKTGRSNGLYFDKKGNLISCADEKDELWSISPDKKITVLLTNFQGQRMNGPNDLWIDPKGGIYFTDPYYQRDYWERKKPDIEGQKVYYLPKDKQEAVLVDGDLKQPNGIVGTPDGKYLYVADIRDSKTYKYQINADGTLTNRQLFIPQGSDGMTLDSQGNLYISGRGVTVYSPAGVKLGNIPIPSRWVGNVCFGGKDRKLLFITASESVYTLPMQVKGVE</sequence>
<feature type="chain" id="PRO_5029814856" evidence="2">
    <location>
        <begin position="24"/>
        <end position="307"/>
    </location>
</feature>
<reference evidence="4 5" key="1">
    <citation type="submission" date="2019-12" db="EMBL/GenBank/DDBJ databases">
        <title>Spirosoma sp. HMF4905 genome sequencing and assembly.</title>
        <authorList>
            <person name="Kang H."/>
            <person name="Cha I."/>
            <person name="Kim H."/>
            <person name="Joh K."/>
        </authorList>
    </citation>
    <scope>NUCLEOTIDE SEQUENCE [LARGE SCALE GENOMIC DNA]</scope>
    <source>
        <strain evidence="4 5">HMF4905</strain>
    </source>
</reference>
<evidence type="ECO:0000259" key="3">
    <source>
        <dbReference type="Pfam" id="PF08450"/>
    </source>
</evidence>
<dbReference type="RefSeq" id="WP_157585624.1">
    <property type="nucleotide sequence ID" value="NZ_WPIN01000004.1"/>
</dbReference>
<dbReference type="AlphaFoldDB" id="A0A7K1SB88"/>
<dbReference type="EMBL" id="WPIN01000004">
    <property type="protein sequence ID" value="MVM31093.1"/>
    <property type="molecule type" value="Genomic_DNA"/>
</dbReference>
<evidence type="ECO:0000313" key="5">
    <source>
        <dbReference type="Proteomes" id="UP000436006"/>
    </source>
</evidence>